<dbReference type="EMBL" id="APMP01000003">
    <property type="protein sequence ID" value="ENZ83249.1"/>
    <property type="molecule type" value="Genomic_DNA"/>
</dbReference>
<dbReference type="InterPro" id="IPR000157">
    <property type="entry name" value="TIR_dom"/>
</dbReference>
<evidence type="ECO:0000313" key="3">
    <source>
        <dbReference type="EMBL" id="ENZ83249.1"/>
    </source>
</evidence>
<dbReference type="SUPFAM" id="SSF52200">
    <property type="entry name" value="Toll/Interleukin receptor TIR domain"/>
    <property type="match status" value="1"/>
</dbReference>
<dbReference type="STRING" id="1292034.OR37_01025"/>
<dbReference type="Pfam" id="PF13676">
    <property type="entry name" value="TIR_2"/>
    <property type="match status" value="1"/>
</dbReference>
<evidence type="ECO:0000259" key="2">
    <source>
        <dbReference type="Pfam" id="PF13676"/>
    </source>
</evidence>
<accession>R0EN15</accession>
<dbReference type="OrthoDB" id="9810385at2"/>
<feature type="coiled-coil region" evidence="1">
    <location>
        <begin position="6"/>
        <end position="37"/>
    </location>
</feature>
<dbReference type="RefSeq" id="WP_004616539.1">
    <property type="nucleotide sequence ID" value="NZ_APMP01000003.1"/>
</dbReference>
<keyword evidence="1" id="KW-0175">Coiled coil</keyword>
<dbReference type="GO" id="GO:0007165">
    <property type="term" value="P:signal transduction"/>
    <property type="evidence" value="ECO:0007669"/>
    <property type="project" value="InterPro"/>
</dbReference>
<dbReference type="eggNOG" id="ENOG5032UB7">
    <property type="taxonomic scope" value="Bacteria"/>
</dbReference>
<reference evidence="3 4" key="1">
    <citation type="journal article" date="2013" name="Genome Announc.">
        <title>Draft Genome Sequence for Caulobacter sp. Strain OR37, a Bacterium Tolerant to Heavy Metals.</title>
        <authorList>
            <person name="Utturkar S.M."/>
            <person name="Bollmann A."/>
            <person name="Brzoska R.M."/>
            <person name="Klingeman D.M."/>
            <person name="Epstein S.E."/>
            <person name="Palumbo A.V."/>
            <person name="Brown S.D."/>
        </authorList>
    </citation>
    <scope>NUCLEOTIDE SEQUENCE [LARGE SCALE GENOMIC DNA]</scope>
    <source>
        <strain evidence="3 4">OR37</strain>
    </source>
</reference>
<proteinExistence type="predicted"/>
<dbReference type="Gene3D" id="3.40.50.10140">
    <property type="entry name" value="Toll/interleukin-1 receptor homology (TIR) domain"/>
    <property type="match status" value="1"/>
</dbReference>
<evidence type="ECO:0000313" key="4">
    <source>
        <dbReference type="Proteomes" id="UP000013063"/>
    </source>
</evidence>
<feature type="domain" description="TIR" evidence="2">
    <location>
        <begin position="41"/>
        <end position="151"/>
    </location>
</feature>
<dbReference type="InterPro" id="IPR035897">
    <property type="entry name" value="Toll_tir_struct_dom_sf"/>
</dbReference>
<name>R0EN15_CAUVI</name>
<evidence type="ECO:0000256" key="1">
    <source>
        <dbReference type="SAM" id="Coils"/>
    </source>
</evidence>
<organism evidence="3 4">
    <name type="scientific">Caulobacter vibrioides OR37</name>
    <dbReference type="NCBI Taxonomy" id="1292034"/>
    <lineage>
        <taxon>Bacteria</taxon>
        <taxon>Pseudomonadati</taxon>
        <taxon>Pseudomonadota</taxon>
        <taxon>Alphaproteobacteria</taxon>
        <taxon>Caulobacterales</taxon>
        <taxon>Caulobacteraceae</taxon>
        <taxon>Caulobacter</taxon>
    </lineage>
</organism>
<gene>
    <name evidence="3" type="ORF">OR37_01025</name>
</gene>
<dbReference type="AlphaFoldDB" id="R0EN15"/>
<dbReference type="Proteomes" id="UP000013063">
    <property type="component" value="Unassembled WGS sequence"/>
</dbReference>
<sequence>MAFYSAEQLYAAARDLRQRANKTNDQLLREARETAKDMFDVFLSHSSRDKDLVLGAKKVIEDAGYTVYVDWIDDAQVNVVADRALADRLRRRMGQCSSLFYLHTPNAALSKWCPWELGYFDGLRSPEAAVFVFPVLSTGQRYKGQEYLDLYDTVDLPNWRPPRRSPRSRRPGAIDERLFDGAPGMLWRPGGRIF</sequence>
<comment type="caution">
    <text evidence="3">The sequence shown here is derived from an EMBL/GenBank/DDBJ whole genome shotgun (WGS) entry which is preliminary data.</text>
</comment>
<keyword evidence="4" id="KW-1185">Reference proteome</keyword>
<protein>
    <recommendedName>
        <fullName evidence="2">TIR domain-containing protein</fullName>
    </recommendedName>
</protein>